<keyword evidence="3" id="KW-1185">Reference proteome</keyword>
<comment type="caution">
    <text evidence="2">The sequence shown here is derived from an EMBL/GenBank/DDBJ whole genome shotgun (WGS) entry which is preliminary data.</text>
</comment>
<dbReference type="SUPFAM" id="SSF57903">
    <property type="entry name" value="FYVE/PHD zinc finger"/>
    <property type="match status" value="1"/>
</dbReference>
<dbReference type="Gene3D" id="3.30.40.10">
    <property type="entry name" value="Zinc/RING finger domain, C3HC4 (zinc finger)"/>
    <property type="match status" value="1"/>
</dbReference>
<evidence type="ECO:0000313" key="3">
    <source>
        <dbReference type="Proteomes" id="UP001160148"/>
    </source>
</evidence>
<proteinExistence type="predicted"/>
<feature type="compositionally biased region" description="Basic residues" evidence="1">
    <location>
        <begin position="1"/>
        <end position="20"/>
    </location>
</feature>
<dbReference type="EMBL" id="CARXXK010000004">
    <property type="protein sequence ID" value="CAI6367059.1"/>
    <property type="molecule type" value="Genomic_DNA"/>
</dbReference>
<reference evidence="2 3" key="1">
    <citation type="submission" date="2023-01" db="EMBL/GenBank/DDBJ databases">
        <authorList>
            <person name="Whitehead M."/>
        </authorList>
    </citation>
    <scope>NUCLEOTIDE SEQUENCE [LARGE SCALE GENOMIC DNA]</scope>
</reference>
<protein>
    <recommendedName>
        <fullName evidence="4">Zinc finger PHD-type domain-containing protein</fullName>
    </recommendedName>
</protein>
<organism evidence="2 3">
    <name type="scientific">Macrosiphum euphorbiae</name>
    <name type="common">potato aphid</name>
    <dbReference type="NCBI Taxonomy" id="13131"/>
    <lineage>
        <taxon>Eukaryota</taxon>
        <taxon>Metazoa</taxon>
        <taxon>Ecdysozoa</taxon>
        <taxon>Arthropoda</taxon>
        <taxon>Hexapoda</taxon>
        <taxon>Insecta</taxon>
        <taxon>Pterygota</taxon>
        <taxon>Neoptera</taxon>
        <taxon>Paraneoptera</taxon>
        <taxon>Hemiptera</taxon>
        <taxon>Sternorrhyncha</taxon>
        <taxon>Aphidomorpha</taxon>
        <taxon>Aphidoidea</taxon>
        <taxon>Aphididae</taxon>
        <taxon>Macrosiphini</taxon>
        <taxon>Macrosiphum</taxon>
    </lineage>
</organism>
<name>A0AAV0XH63_9HEMI</name>
<sequence length="115" mass="13574">MQIKNRKNLKKKKNLRKNRKRREEIKKEKCLKVAKKLPKKQKQEPRKSKITKTFKPVLSISMESEDDTTCLYCKEPYTLSKSGEPWIKCCGCAEWAHELCADSENTIAYICDFCR</sequence>
<dbReference type="AlphaFoldDB" id="A0AAV0XH63"/>
<dbReference type="InterPro" id="IPR013083">
    <property type="entry name" value="Znf_RING/FYVE/PHD"/>
</dbReference>
<dbReference type="InterPro" id="IPR011011">
    <property type="entry name" value="Znf_FYVE_PHD"/>
</dbReference>
<gene>
    <name evidence="2" type="ORF">MEUPH1_LOCUS21577</name>
</gene>
<evidence type="ECO:0000313" key="2">
    <source>
        <dbReference type="EMBL" id="CAI6367059.1"/>
    </source>
</evidence>
<accession>A0AAV0XH63</accession>
<evidence type="ECO:0000256" key="1">
    <source>
        <dbReference type="SAM" id="MobiDB-lite"/>
    </source>
</evidence>
<dbReference type="Proteomes" id="UP001160148">
    <property type="component" value="Unassembled WGS sequence"/>
</dbReference>
<feature type="region of interest" description="Disordered" evidence="1">
    <location>
        <begin position="1"/>
        <end position="21"/>
    </location>
</feature>
<evidence type="ECO:0008006" key="4">
    <source>
        <dbReference type="Google" id="ProtNLM"/>
    </source>
</evidence>